<proteinExistence type="predicted"/>
<feature type="domain" description="SLH" evidence="2">
    <location>
        <begin position="189"/>
        <end position="252"/>
    </location>
</feature>
<evidence type="ECO:0000256" key="1">
    <source>
        <dbReference type="SAM" id="MobiDB-lite"/>
    </source>
</evidence>
<accession>A0ABU1IX25</accession>
<feature type="domain" description="SLH" evidence="2">
    <location>
        <begin position="49"/>
        <end position="112"/>
    </location>
</feature>
<evidence type="ECO:0000313" key="3">
    <source>
        <dbReference type="EMBL" id="MDR6242768.1"/>
    </source>
</evidence>
<sequence length="402" mass="43468">MNRSTSRKKSNVAAGKAIPSNKRNRKLGQRLAISTLAFSLLSGGIATSSFAASFDDLNGVPGKDKITALASQQVINGMSDTSFAPGKSLTQAQALHMMVKAFKLDTVTRPASDPLSGDENQAQQQAIPEFSKVKSSAWYADTFTTAARAGLDIPTAVNPDAPITREQYVDYVMSSMQLTGKMPVFRIIPPDINDESKIDISHMGSIQLAIVLKIVSLDANGNFNPKQNITRADAAILLYDGMNYLNRFKPETTPPADNSEATGDLPLIEDAPAGESYAVTNNGDVMLMQDVKQAIAQHASDKDALYFVAIDLTQNGKPVDPDSTEAKTELQRLQGAGYDVAMNTGWTYQGQLEKSEFRYLCGYFTADQLNNLKPDAQYGYTVHFSYNGDGSLAQAKDGAINH</sequence>
<comment type="caution">
    <text evidence="3">The sequence shown here is derived from an EMBL/GenBank/DDBJ whole genome shotgun (WGS) entry which is preliminary data.</text>
</comment>
<name>A0ABU1IX25_9BACL</name>
<dbReference type="RefSeq" id="WP_188774261.1">
    <property type="nucleotide sequence ID" value="NZ_BMMB01000002.1"/>
</dbReference>
<dbReference type="EMBL" id="JAVDQH010000002">
    <property type="protein sequence ID" value="MDR6242768.1"/>
    <property type="molecule type" value="Genomic_DNA"/>
</dbReference>
<gene>
    <name evidence="3" type="ORF">JOC58_000652</name>
</gene>
<feature type="compositionally biased region" description="Basic residues" evidence="1">
    <location>
        <begin position="1"/>
        <end position="10"/>
    </location>
</feature>
<reference evidence="3 4" key="1">
    <citation type="submission" date="2023-07" db="EMBL/GenBank/DDBJ databases">
        <title>Genomic Encyclopedia of Type Strains, Phase IV (KMG-IV): sequencing the most valuable type-strain genomes for metagenomic binning, comparative biology and taxonomic classification.</title>
        <authorList>
            <person name="Goeker M."/>
        </authorList>
    </citation>
    <scope>NUCLEOTIDE SEQUENCE [LARGE SCALE GENOMIC DNA]</scope>
    <source>
        <strain evidence="3 4">DSM 22170</strain>
    </source>
</reference>
<dbReference type="Pfam" id="PF00395">
    <property type="entry name" value="SLH"/>
    <property type="match status" value="2"/>
</dbReference>
<protein>
    <recommendedName>
        <fullName evidence="2">SLH domain-containing protein</fullName>
    </recommendedName>
</protein>
<dbReference type="PROSITE" id="PS51272">
    <property type="entry name" value="SLH"/>
    <property type="match status" value="2"/>
</dbReference>
<dbReference type="InterPro" id="IPR001119">
    <property type="entry name" value="SLH_dom"/>
</dbReference>
<evidence type="ECO:0000259" key="2">
    <source>
        <dbReference type="PROSITE" id="PS51272"/>
    </source>
</evidence>
<keyword evidence="4" id="KW-1185">Reference proteome</keyword>
<organism evidence="3 4">
    <name type="scientific">Paenibacillus hunanensis</name>
    <dbReference type="NCBI Taxonomy" id="539262"/>
    <lineage>
        <taxon>Bacteria</taxon>
        <taxon>Bacillati</taxon>
        <taxon>Bacillota</taxon>
        <taxon>Bacilli</taxon>
        <taxon>Bacillales</taxon>
        <taxon>Paenibacillaceae</taxon>
        <taxon>Paenibacillus</taxon>
    </lineage>
</organism>
<evidence type="ECO:0000313" key="4">
    <source>
        <dbReference type="Proteomes" id="UP001185028"/>
    </source>
</evidence>
<dbReference type="Proteomes" id="UP001185028">
    <property type="component" value="Unassembled WGS sequence"/>
</dbReference>
<feature type="region of interest" description="Disordered" evidence="1">
    <location>
        <begin position="1"/>
        <end position="23"/>
    </location>
</feature>